<dbReference type="Proteomes" id="UP000443423">
    <property type="component" value="Unassembled WGS sequence"/>
</dbReference>
<dbReference type="Pfam" id="PF26442">
    <property type="entry name" value="Halo_toxin"/>
    <property type="match status" value="1"/>
</dbReference>
<reference evidence="2 3" key="1">
    <citation type="submission" date="2019-11" db="EMBL/GenBank/DDBJ databases">
        <title>Whole genome sequence of Haloferax sp. MBLA0078.</title>
        <authorList>
            <person name="Seo M.-J."/>
            <person name="Cho E.-S."/>
        </authorList>
    </citation>
    <scope>NUCLEOTIDE SEQUENCE [LARGE SCALE GENOMIC DNA]</scope>
    <source>
        <strain evidence="2 3">MBLA0078</strain>
    </source>
</reference>
<protein>
    <recommendedName>
        <fullName evidence="1">RelE toxin-related domain-containing protein</fullName>
    </recommendedName>
</protein>
<evidence type="ECO:0000313" key="2">
    <source>
        <dbReference type="EMBL" id="MRW97016.1"/>
    </source>
</evidence>
<keyword evidence="3" id="KW-1185">Reference proteome</keyword>
<dbReference type="InterPro" id="IPR058996">
    <property type="entry name" value="Toxin-rel_dom"/>
</dbReference>
<sequence length="80" mass="8931">MSVSAPSPTEHGRLRYTQRAGVTAPPIHQAWTEGESVELGTHRDYETARLHEETGVILLERDRCIITVLLAAYENIVSTE</sequence>
<evidence type="ECO:0000259" key="1">
    <source>
        <dbReference type="Pfam" id="PF26442"/>
    </source>
</evidence>
<evidence type="ECO:0000313" key="3">
    <source>
        <dbReference type="Proteomes" id="UP000443423"/>
    </source>
</evidence>
<name>A0A6A8GA94_9EURY</name>
<feature type="domain" description="RelE toxin-related" evidence="1">
    <location>
        <begin position="9"/>
        <end position="70"/>
    </location>
</feature>
<comment type="caution">
    <text evidence="2">The sequence shown here is derived from an EMBL/GenBank/DDBJ whole genome shotgun (WGS) entry which is preliminary data.</text>
</comment>
<dbReference type="AlphaFoldDB" id="A0A6A8GA94"/>
<dbReference type="EMBL" id="WKJQ01000001">
    <property type="protein sequence ID" value="MRW97016.1"/>
    <property type="molecule type" value="Genomic_DNA"/>
</dbReference>
<gene>
    <name evidence="2" type="ORF">GJR99_10595</name>
</gene>
<organism evidence="2 3">
    <name type="scientific">Haloferax marinum</name>
    <dbReference type="NCBI Taxonomy" id="2666143"/>
    <lineage>
        <taxon>Archaea</taxon>
        <taxon>Methanobacteriati</taxon>
        <taxon>Methanobacteriota</taxon>
        <taxon>Stenosarchaea group</taxon>
        <taxon>Halobacteria</taxon>
        <taxon>Halobacteriales</taxon>
        <taxon>Haloferacaceae</taxon>
        <taxon>Haloferax</taxon>
    </lineage>
</organism>
<dbReference type="RefSeq" id="WP_151111947.1">
    <property type="nucleotide sequence ID" value="NZ_WKJQ01000001.1"/>
</dbReference>
<accession>A0A6A8GA94</accession>
<proteinExistence type="predicted"/>